<accession>M7T4V5</accession>
<dbReference type="HOGENOM" id="CLU_081634_0_0_1"/>
<reference evidence="3" key="1">
    <citation type="journal article" date="2013" name="Genome Announc.">
        <title>Draft genome sequence of the grapevine dieback fungus Eutypa lata UCR-EL1.</title>
        <authorList>
            <person name="Blanco-Ulate B."/>
            <person name="Rolshausen P.E."/>
            <person name="Cantu D."/>
        </authorList>
    </citation>
    <scope>NUCLEOTIDE SEQUENCE [LARGE SCALE GENOMIC DNA]</scope>
    <source>
        <strain evidence="3">UCR-EL1</strain>
    </source>
</reference>
<dbReference type="KEGG" id="ela:UCREL1_1335"/>
<dbReference type="OMA" id="RWYACET"/>
<evidence type="ECO:0000313" key="3">
    <source>
        <dbReference type="Proteomes" id="UP000012174"/>
    </source>
</evidence>
<keyword evidence="1" id="KW-0732">Signal</keyword>
<feature type="chain" id="PRO_5004085261" description="Cell wall protein" evidence="1">
    <location>
        <begin position="19"/>
        <end position="207"/>
    </location>
</feature>
<evidence type="ECO:0000256" key="1">
    <source>
        <dbReference type="SAM" id="SignalP"/>
    </source>
</evidence>
<protein>
    <recommendedName>
        <fullName evidence="4">Cell wall protein</fullName>
    </recommendedName>
</protein>
<feature type="signal peptide" evidence="1">
    <location>
        <begin position="1"/>
        <end position="18"/>
    </location>
</feature>
<dbReference type="Proteomes" id="UP000012174">
    <property type="component" value="Unassembled WGS sequence"/>
</dbReference>
<gene>
    <name evidence="2" type="ORF">UCREL1_1335</name>
</gene>
<name>M7T4V5_EUTLA</name>
<evidence type="ECO:0000313" key="2">
    <source>
        <dbReference type="EMBL" id="EMR71622.1"/>
    </source>
</evidence>
<dbReference type="AlphaFoldDB" id="M7T4V5"/>
<dbReference type="OrthoDB" id="3515453at2759"/>
<dbReference type="eggNOG" id="ENOG502STWI">
    <property type="taxonomic scope" value="Eukaryota"/>
</dbReference>
<evidence type="ECO:0008006" key="4">
    <source>
        <dbReference type="Google" id="ProtNLM"/>
    </source>
</evidence>
<dbReference type="EMBL" id="KB705618">
    <property type="protein sequence ID" value="EMR71622.1"/>
    <property type="molecule type" value="Genomic_DNA"/>
</dbReference>
<sequence length="207" mass="22585">MAFKFFGAAAALAATALASNTTGPYTIHVTGKGDTSIDGYIGACHAGAAIEGMCFIEGAVNSSSTYSQFYFDFGGYSPDTGEVFQPGWVSWLLPYQNGNGSTLYQTSPLEFQPSWGSNVAPGYFQPGETYTYIGYDDDKKLYMNGGYDDSSFNATRPEPVPTLGNLYNWNLCYQYLGSYYYQSIGWSFTDPPHNPSCEPVDLTLVEV</sequence>
<keyword evidence="3" id="KW-1185">Reference proteome</keyword>
<dbReference type="STRING" id="1287681.M7T4V5"/>
<organism evidence="2 3">
    <name type="scientific">Eutypa lata (strain UCR-EL1)</name>
    <name type="common">Grapevine dieback disease fungus</name>
    <name type="synonym">Eutypa armeniacae</name>
    <dbReference type="NCBI Taxonomy" id="1287681"/>
    <lineage>
        <taxon>Eukaryota</taxon>
        <taxon>Fungi</taxon>
        <taxon>Dikarya</taxon>
        <taxon>Ascomycota</taxon>
        <taxon>Pezizomycotina</taxon>
        <taxon>Sordariomycetes</taxon>
        <taxon>Xylariomycetidae</taxon>
        <taxon>Xylariales</taxon>
        <taxon>Diatrypaceae</taxon>
        <taxon>Eutypa</taxon>
    </lineage>
</organism>
<proteinExistence type="predicted"/>